<accession>A0A2U2J0U6</accession>
<evidence type="ECO:0000256" key="1">
    <source>
        <dbReference type="SAM" id="MobiDB-lite"/>
    </source>
</evidence>
<dbReference type="GO" id="GO:0005507">
    <property type="term" value="F:copper ion binding"/>
    <property type="evidence" value="ECO:0007669"/>
    <property type="project" value="InterPro"/>
</dbReference>
<gene>
    <name evidence="3" type="ORF">DF286_03100</name>
</gene>
<feature type="chain" id="PRO_5015526632" evidence="2">
    <location>
        <begin position="22"/>
        <end position="410"/>
    </location>
</feature>
<organism evidence="3 4">
    <name type="scientific">Allosphingosinicella humi</name>
    <dbReference type="NCBI Taxonomy" id="2068657"/>
    <lineage>
        <taxon>Bacteria</taxon>
        <taxon>Pseudomonadati</taxon>
        <taxon>Pseudomonadota</taxon>
        <taxon>Alphaproteobacteria</taxon>
        <taxon>Sphingomonadales</taxon>
        <taxon>Sphingomonadaceae</taxon>
        <taxon>Allosphingosinicella</taxon>
    </lineage>
</organism>
<dbReference type="SUPFAM" id="SSF103515">
    <property type="entry name" value="Autotransporter"/>
    <property type="match status" value="1"/>
</dbReference>
<dbReference type="InterPro" id="IPR036709">
    <property type="entry name" value="Autotransporte_beta_dom_sf"/>
</dbReference>
<dbReference type="Pfam" id="PF05275">
    <property type="entry name" value="CopB"/>
    <property type="match status" value="1"/>
</dbReference>
<dbReference type="EMBL" id="QFFF01000001">
    <property type="protein sequence ID" value="PWG01966.1"/>
    <property type="molecule type" value="Genomic_DNA"/>
</dbReference>
<feature type="compositionally biased region" description="Basic and acidic residues" evidence="1">
    <location>
        <begin position="77"/>
        <end position="97"/>
    </location>
</feature>
<dbReference type="GO" id="GO:0009279">
    <property type="term" value="C:cell outer membrane"/>
    <property type="evidence" value="ECO:0007669"/>
    <property type="project" value="InterPro"/>
</dbReference>
<feature type="region of interest" description="Disordered" evidence="1">
    <location>
        <begin position="24"/>
        <end position="179"/>
    </location>
</feature>
<keyword evidence="4" id="KW-1185">Reference proteome</keyword>
<dbReference type="GO" id="GO:0006878">
    <property type="term" value="P:intracellular copper ion homeostasis"/>
    <property type="evidence" value="ECO:0007669"/>
    <property type="project" value="InterPro"/>
</dbReference>
<reference evidence="3 4" key="1">
    <citation type="submission" date="2018-05" db="EMBL/GenBank/DDBJ databases">
        <title>Genome of Sphingosinicella humi QZX222.</title>
        <authorList>
            <person name="Qiao Z."/>
            <person name="Wang G."/>
        </authorList>
    </citation>
    <scope>NUCLEOTIDE SEQUENCE [LARGE SCALE GENOMIC DNA]</scope>
    <source>
        <strain evidence="3 4">QZX222</strain>
    </source>
</reference>
<evidence type="ECO:0000313" key="4">
    <source>
        <dbReference type="Proteomes" id="UP000245916"/>
    </source>
</evidence>
<comment type="caution">
    <text evidence="3">The sequence shown here is derived from an EMBL/GenBank/DDBJ whole genome shotgun (WGS) entry which is preliminary data.</text>
</comment>
<proteinExistence type="predicted"/>
<evidence type="ECO:0000313" key="3">
    <source>
        <dbReference type="EMBL" id="PWG01966.1"/>
    </source>
</evidence>
<protein>
    <submittedName>
        <fullName evidence="3">Copper resistance protein CopB</fullName>
    </submittedName>
</protein>
<name>A0A2U2J0U6_9SPHN</name>
<dbReference type="RefSeq" id="WP_109270106.1">
    <property type="nucleotide sequence ID" value="NZ_QFFF01000001.1"/>
</dbReference>
<keyword evidence="2" id="KW-0732">Signal</keyword>
<feature type="signal peptide" evidence="2">
    <location>
        <begin position="1"/>
        <end position="21"/>
    </location>
</feature>
<sequence>MKRALLLAAVSVLTLASPAWAQQAGHSGAAPDPHAGHVTQPRANTPAPADSCTPEHAAMGHCTLQPMTAAPPTGDPHAGHEMPADRSVDPHAGHSAEPETLPTDPHAGHGQSSAQQPDPHAGHSMSEPQTQDPHAGHAMPGQSSDPHAGHAMPSMSQTQAPPVAPPPPEAFSGPEHAGTTIFDPELFLRKREEELIREHGGYVTWMVLADQLEYRAQEGRDGYKWDIQGWYGGDYDKLWLKSEGEGEFGHSPEQAEVQALYSRALDPWFNLQAGIRHDFRPNSDRTHLVVGIQGLAPYWFEVDGQLFLSNKGDVTARFEAEYDQRITNKLILQPLVEFDLAAQDIPELGIGSGLSSAEIGARLRYEFVPEFAPYVGVEYERSFGDTARFARAAGEDVGGWSFLVGLRSWF</sequence>
<dbReference type="AlphaFoldDB" id="A0A2U2J0U6"/>
<dbReference type="Proteomes" id="UP000245916">
    <property type="component" value="Unassembled WGS sequence"/>
</dbReference>
<dbReference type="OrthoDB" id="9778934at2"/>
<evidence type="ECO:0000256" key="2">
    <source>
        <dbReference type="SAM" id="SignalP"/>
    </source>
</evidence>
<dbReference type="InterPro" id="IPR007939">
    <property type="entry name" value="Cu-R_B_prcur"/>
</dbReference>